<keyword evidence="2" id="KW-0963">Cytoplasm</keyword>
<feature type="domain" description="PDZ" evidence="5">
    <location>
        <begin position="203"/>
        <end position="288"/>
    </location>
</feature>
<dbReference type="EMBL" id="JAIPUX010005290">
    <property type="protein sequence ID" value="KAH0616658.1"/>
    <property type="molecule type" value="Genomic_DNA"/>
</dbReference>
<dbReference type="CDD" id="cd06682">
    <property type="entry name" value="PDZ5_GRIP1-2-like"/>
    <property type="match status" value="1"/>
</dbReference>
<dbReference type="InterPro" id="IPR036034">
    <property type="entry name" value="PDZ_sf"/>
</dbReference>
<keyword evidence="4" id="KW-0732">Signal</keyword>
<comment type="subcellular location">
    <subcellularLocation>
        <location evidence="1">Cytoplasm</location>
    </subcellularLocation>
</comment>
<sequence>MQSALCQVFFFVSAALVSSSFSPASMSAYSLSSLNMGTLPRSLYSTSPRGTMMRRRMKKKDFKSSLSLASSTVGLAGQVVHTETTEVVLTADPIVGFGIQLQGSVFATETLSSPPLISYIEADSPAERYLAMTAQKVCNEGDRVLAINGIPTEDSTFDEANQLLRDSSITSKVTLEIEFDVAGMDSQQLLIAESVIPSSGTFHVKLPKKHNVELGITISSPSSRKPGDPLVISDIKKGSVAHRTGTLELGDKLLAIDNIRLDNCSMEDAVQILQHCEDLVKLKIRKDEDNSGIHSEMVFKN</sequence>
<organism evidence="6 7">
    <name type="scientific">Phrynosoma platyrhinos</name>
    <name type="common">Desert horned lizard</name>
    <dbReference type="NCBI Taxonomy" id="52577"/>
    <lineage>
        <taxon>Eukaryota</taxon>
        <taxon>Metazoa</taxon>
        <taxon>Chordata</taxon>
        <taxon>Craniata</taxon>
        <taxon>Vertebrata</taxon>
        <taxon>Euteleostomi</taxon>
        <taxon>Lepidosauria</taxon>
        <taxon>Squamata</taxon>
        <taxon>Bifurcata</taxon>
        <taxon>Unidentata</taxon>
        <taxon>Episquamata</taxon>
        <taxon>Toxicofera</taxon>
        <taxon>Iguania</taxon>
        <taxon>Phrynosomatidae</taxon>
        <taxon>Phrynosomatinae</taxon>
        <taxon>Phrynosoma</taxon>
    </lineage>
</organism>
<dbReference type="PROSITE" id="PS50106">
    <property type="entry name" value="PDZ"/>
    <property type="match status" value="2"/>
</dbReference>
<comment type="caution">
    <text evidence="6">The sequence shown here is derived from an EMBL/GenBank/DDBJ whole genome shotgun (WGS) entry which is preliminary data.</text>
</comment>
<evidence type="ECO:0000256" key="1">
    <source>
        <dbReference type="ARBA" id="ARBA00004496"/>
    </source>
</evidence>
<keyword evidence="7" id="KW-1185">Reference proteome</keyword>
<dbReference type="PANTHER" id="PTHR46227">
    <property type="entry name" value="GLUTAMATE RECEPTOR-INTERACTING PROTEIN GRIP"/>
    <property type="match status" value="1"/>
</dbReference>
<gene>
    <name evidence="6" type="ORF">JD844_027941</name>
</gene>
<dbReference type="Proteomes" id="UP000826234">
    <property type="component" value="Unassembled WGS sequence"/>
</dbReference>
<reference evidence="6 7" key="1">
    <citation type="journal article" date="2022" name="Gigascience">
        <title>A chromosome-level genome assembly and annotation of the desert horned lizard, Phrynosoma platyrhinos, provides insight into chromosomal rearrangements among reptiles.</title>
        <authorList>
            <person name="Koochekian N."/>
            <person name="Ascanio A."/>
            <person name="Farleigh K."/>
            <person name="Card D.C."/>
            <person name="Schield D.R."/>
            <person name="Castoe T.A."/>
            <person name="Jezkova T."/>
        </authorList>
    </citation>
    <scope>NUCLEOTIDE SEQUENCE [LARGE SCALE GENOMIC DNA]</scope>
    <source>
        <strain evidence="6">NK-2021</strain>
    </source>
</reference>
<dbReference type="InterPro" id="IPR043545">
    <property type="entry name" value="GRIP1/2"/>
</dbReference>
<dbReference type="PANTHER" id="PTHR46227:SF3">
    <property type="entry name" value="GLUTAMATE RECEPTOR-INTERACTING PROTEIN 1"/>
    <property type="match status" value="1"/>
</dbReference>
<protein>
    <recommendedName>
        <fullName evidence="5">PDZ domain-containing protein</fullName>
    </recommendedName>
</protein>
<evidence type="ECO:0000313" key="6">
    <source>
        <dbReference type="EMBL" id="KAH0616658.1"/>
    </source>
</evidence>
<dbReference type="SUPFAM" id="SSF50156">
    <property type="entry name" value="PDZ domain-like"/>
    <property type="match status" value="2"/>
</dbReference>
<proteinExistence type="predicted"/>
<keyword evidence="3" id="KW-0677">Repeat</keyword>
<name>A0ABQ7SHA9_PHRPL</name>
<feature type="domain" description="PDZ" evidence="5">
    <location>
        <begin position="86"/>
        <end position="167"/>
    </location>
</feature>
<evidence type="ECO:0000256" key="2">
    <source>
        <dbReference type="ARBA" id="ARBA00022490"/>
    </source>
</evidence>
<dbReference type="InterPro" id="IPR001478">
    <property type="entry name" value="PDZ"/>
</dbReference>
<evidence type="ECO:0000313" key="7">
    <source>
        <dbReference type="Proteomes" id="UP000826234"/>
    </source>
</evidence>
<dbReference type="SMART" id="SM00228">
    <property type="entry name" value="PDZ"/>
    <property type="match status" value="2"/>
</dbReference>
<dbReference type="CDD" id="cd06686">
    <property type="entry name" value="PDZ4_GRIP1-2-like"/>
    <property type="match status" value="1"/>
</dbReference>
<dbReference type="Gene3D" id="2.30.42.10">
    <property type="match status" value="2"/>
</dbReference>
<dbReference type="Pfam" id="PF00595">
    <property type="entry name" value="PDZ"/>
    <property type="match status" value="2"/>
</dbReference>
<accession>A0ABQ7SHA9</accession>
<feature type="signal peptide" evidence="4">
    <location>
        <begin position="1"/>
        <end position="20"/>
    </location>
</feature>
<evidence type="ECO:0000259" key="5">
    <source>
        <dbReference type="PROSITE" id="PS50106"/>
    </source>
</evidence>
<evidence type="ECO:0000256" key="4">
    <source>
        <dbReference type="SAM" id="SignalP"/>
    </source>
</evidence>
<evidence type="ECO:0000256" key="3">
    <source>
        <dbReference type="ARBA" id="ARBA00022737"/>
    </source>
</evidence>
<feature type="chain" id="PRO_5046030619" description="PDZ domain-containing protein" evidence="4">
    <location>
        <begin position="21"/>
        <end position="301"/>
    </location>
</feature>